<evidence type="ECO:0000313" key="2">
    <source>
        <dbReference type="Proteomes" id="UP001162131"/>
    </source>
</evidence>
<sequence length="92" mass="10843">MAKRKDRLLKEAAKKEGGMQLESILFGNFVNKVNDEQISFITDIDNCEMSLDEFKSELKKLNSYSSTYYQLCRDQYYSIDRAPHINTSFWNE</sequence>
<comment type="caution">
    <text evidence="1">The sequence shown here is derived from an EMBL/GenBank/DDBJ whole genome shotgun (WGS) entry which is preliminary data.</text>
</comment>
<protein>
    <submittedName>
        <fullName evidence="1">Uncharacterized protein</fullName>
    </submittedName>
</protein>
<dbReference type="AlphaFoldDB" id="A0AAU9JZ36"/>
<name>A0AAU9JZ36_9CILI</name>
<proteinExistence type="predicted"/>
<keyword evidence="2" id="KW-1185">Reference proteome</keyword>
<reference evidence="1" key="1">
    <citation type="submission" date="2021-09" db="EMBL/GenBank/DDBJ databases">
        <authorList>
            <consortium name="AG Swart"/>
            <person name="Singh M."/>
            <person name="Singh A."/>
            <person name="Seah K."/>
            <person name="Emmerich C."/>
        </authorList>
    </citation>
    <scope>NUCLEOTIDE SEQUENCE</scope>
    <source>
        <strain evidence="1">ATCC30299</strain>
    </source>
</reference>
<organism evidence="1 2">
    <name type="scientific">Blepharisma stoltei</name>
    <dbReference type="NCBI Taxonomy" id="1481888"/>
    <lineage>
        <taxon>Eukaryota</taxon>
        <taxon>Sar</taxon>
        <taxon>Alveolata</taxon>
        <taxon>Ciliophora</taxon>
        <taxon>Postciliodesmatophora</taxon>
        <taxon>Heterotrichea</taxon>
        <taxon>Heterotrichida</taxon>
        <taxon>Blepharismidae</taxon>
        <taxon>Blepharisma</taxon>
    </lineage>
</organism>
<evidence type="ECO:0000313" key="1">
    <source>
        <dbReference type="EMBL" id="CAG9332539.1"/>
    </source>
</evidence>
<accession>A0AAU9JZ36</accession>
<dbReference type="Proteomes" id="UP001162131">
    <property type="component" value="Unassembled WGS sequence"/>
</dbReference>
<gene>
    <name evidence="1" type="ORF">BSTOLATCC_MIC55984</name>
</gene>
<dbReference type="EMBL" id="CAJZBQ010000054">
    <property type="protein sequence ID" value="CAG9332539.1"/>
    <property type="molecule type" value="Genomic_DNA"/>
</dbReference>